<dbReference type="PANTHER" id="PTHR48111">
    <property type="entry name" value="REGULATOR OF RPOS"/>
    <property type="match status" value="1"/>
</dbReference>
<dbReference type="GO" id="GO:0000156">
    <property type="term" value="F:phosphorelay response regulator activity"/>
    <property type="evidence" value="ECO:0007669"/>
    <property type="project" value="TreeGrafter"/>
</dbReference>
<keyword evidence="4 7" id="KW-0238">DNA-binding</keyword>
<dbReference type="Pfam" id="PF00486">
    <property type="entry name" value="Trans_reg_C"/>
    <property type="match status" value="1"/>
</dbReference>
<dbReference type="OrthoDB" id="9774822at2"/>
<dbReference type="InterPro" id="IPR011006">
    <property type="entry name" value="CheY-like_superfamily"/>
</dbReference>
<dbReference type="GO" id="GO:0032993">
    <property type="term" value="C:protein-DNA complex"/>
    <property type="evidence" value="ECO:0007669"/>
    <property type="project" value="TreeGrafter"/>
</dbReference>
<evidence type="ECO:0000259" key="8">
    <source>
        <dbReference type="PROSITE" id="PS50110"/>
    </source>
</evidence>
<proteinExistence type="predicted"/>
<evidence type="ECO:0000256" key="4">
    <source>
        <dbReference type="ARBA" id="ARBA00023125"/>
    </source>
</evidence>
<organism evidence="10 11">
    <name type="scientific">Pontibacter actiniarum</name>
    <dbReference type="NCBI Taxonomy" id="323450"/>
    <lineage>
        <taxon>Bacteria</taxon>
        <taxon>Pseudomonadati</taxon>
        <taxon>Bacteroidota</taxon>
        <taxon>Cytophagia</taxon>
        <taxon>Cytophagales</taxon>
        <taxon>Hymenobacteraceae</taxon>
        <taxon>Pontibacter</taxon>
    </lineage>
</organism>
<dbReference type="SMART" id="SM00862">
    <property type="entry name" value="Trans_reg_C"/>
    <property type="match status" value="1"/>
</dbReference>
<accession>A0A1X9YTL2</accession>
<dbReference type="Pfam" id="PF00072">
    <property type="entry name" value="Response_reg"/>
    <property type="match status" value="1"/>
</dbReference>
<dbReference type="GO" id="GO:0005829">
    <property type="term" value="C:cytosol"/>
    <property type="evidence" value="ECO:0007669"/>
    <property type="project" value="TreeGrafter"/>
</dbReference>
<feature type="domain" description="OmpR/PhoB-type" evidence="9">
    <location>
        <begin position="124"/>
        <end position="224"/>
    </location>
</feature>
<dbReference type="Gene3D" id="1.10.10.10">
    <property type="entry name" value="Winged helix-like DNA-binding domain superfamily/Winged helix DNA-binding domain"/>
    <property type="match status" value="1"/>
</dbReference>
<sequence>MKLLLVEDEPALLEEMEHYMSENGFRCEKASTYAAAEDKVGAYAYDVLVLDITLPGGNGLQLLEKLKALHPETGVVIVSAKNSLDDKLTGFHLGADDYLTKPFHMEELNARVNALIRRKDFRGSSVLSFAGLQIDTQAKEVMVQDAKLPLTKKEYELLVYFVINKNRLLSQQSIAEHLWGDNYDMADNYNFVYMHIKNLRRKLVSALGHDYITTVYGMGYKWTNTP</sequence>
<name>A0A1X9YTL2_9BACT</name>
<dbReference type="PROSITE" id="PS50110">
    <property type="entry name" value="RESPONSE_REGULATORY"/>
    <property type="match status" value="1"/>
</dbReference>
<dbReference type="KEGG" id="pact:CA264_12655"/>
<keyword evidence="11" id="KW-1185">Reference proteome</keyword>
<evidence type="ECO:0000259" key="9">
    <source>
        <dbReference type="PROSITE" id="PS51755"/>
    </source>
</evidence>
<dbReference type="Gene3D" id="6.10.250.690">
    <property type="match status" value="1"/>
</dbReference>
<dbReference type="InterPro" id="IPR036388">
    <property type="entry name" value="WH-like_DNA-bd_sf"/>
</dbReference>
<protein>
    <submittedName>
        <fullName evidence="10">DNA-binding response regulator</fullName>
    </submittedName>
</protein>
<dbReference type="SUPFAM" id="SSF52172">
    <property type="entry name" value="CheY-like"/>
    <property type="match status" value="1"/>
</dbReference>
<dbReference type="GO" id="GO:0006355">
    <property type="term" value="P:regulation of DNA-templated transcription"/>
    <property type="evidence" value="ECO:0007669"/>
    <property type="project" value="InterPro"/>
</dbReference>
<dbReference type="InterPro" id="IPR001867">
    <property type="entry name" value="OmpR/PhoB-type_DNA-bd"/>
</dbReference>
<dbReference type="Proteomes" id="UP000266292">
    <property type="component" value="Chromosome"/>
</dbReference>
<keyword evidence="1 6" id="KW-0597">Phosphoprotein</keyword>
<dbReference type="CDD" id="cd00383">
    <property type="entry name" value="trans_reg_C"/>
    <property type="match status" value="1"/>
</dbReference>
<dbReference type="STRING" id="709015.GCA_000472485_02563"/>
<feature type="modified residue" description="4-aspartylphosphate" evidence="6">
    <location>
        <position position="51"/>
    </location>
</feature>
<dbReference type="SMART" id="SM00448">
    <property type="entry name" value="REC"/>
    <property type="match status" value="1"/>
</dbReference>
<evidence type="ECO:0000256" key="2">
    <source>
        <dbReference type="ARBA" id="ARBA00023012"/>
    </source>
</evidence>
<dbReference type="PROSITE" id="PS51755">
    <property type="entry name" value="OMPR_PHOB"/>
    <property type="match status" value="1"/>
</dbReference>
<evidence type="ECO:0000256" key="6">
    <source>
        <dbReference type="PROSITE-ProRule" id="PRU00169"/>
    </source>
</evidence>
<gene>
    <name evidence="10" type="ORF">CA264_12655</name>
</gene>
<feature type="domain" description="Response regulatory" evidence="8">
    <location>
        <begin position="2"/>
        <end position="116"/>
    </location>
</feature>
<evidence type="ECO:0000256" key="1">
    <source>
        <dbReference type="ARBA" id="ARBA00022553"/>
    </source>
</evidence>
<evidence type="ECO:0000313" key="11">
    <source>
        <dbReference type="Proteomes" id="UP000266292"/>
    </source>
</evidence>
<reference evidence="11" key="1">
    <citation type="submission" date="2017-05" db="EMBL/GenBank/DDBJ databases">
        <authorList>
            <person name="Ray J."/>
            <person name="Price M."/>
            <person name="Deutschbauer A."/>
        </authorList>
    </citation>
    <scope>NUCLEOTIDE SEQUENCE [LARGE SCALE GENOMIC DNA]</scope>
    <source>
        <strain evidence="11">DSM 19842</strain>
    </source>
</reference>
<evidence type="ECO:0000256" key="5">
    <source>
        <dbReference type="ARBA" id="ARBA00023163"/>
    </source>
</evidence>
<evidence type="ECO:0000256" key="7">
    <source>
        <dbReference type="PROSITE-ProRule" id="PRU01091"/>
    </source>
</evidence>
<keyword evidence="3" id="KW-0805">Transcription regulation</keyword>
<dbReference type="GO" id="GO:0000976">
    <property type="term" value="F:transcription cis-regulatory region binding"/>
    <property type="evidence" value="ECO:0007669"/>
    <property type="project" value="TreeGrafter"/>
</dbReference>
<evidence type="ECO:0000313" key="10">
    <source>
        <dbReference type="EMBL" id="ARS36217.1"/>
    </source>
</evidence>
<dbReference type="InterPro" id="IPR001789">
    <property type="entry name" value="Sig_transdc_resp-reg_receiver"/>
</dbReference>
<keyword evidence="2" id="KW-0902">Two-component regulatory system</keyword>
<dbReference type="RefSeq" id="WP_025607667.1">
    <property type="nucleotide sequence ID" value="NZ_CP021235.1"/>
</dbReference>
<dbReference type="PANTHER" id="PTHR48111:SF22">
    <property type="entry name" value="REGULATOR OF RPOS"/>
    <property type="match status" value="1"/>
</dbReference>
<dbReference type="AlphaFoldDB" id="A0A1X9YTL2"/>
<dbReference type="Gene3D" id="3.40.50.2300">
    <property type="match status" value="1"/>
</dbReference>
<feature type="DNA-binding region" description="OmpR/PhoB-type" evidence="7">
    <location>
        <begin position="124"/>
        <end position="224"/>
    </location>
</feature>
<keyword evidence="5" id="KW-0804">Transcription</keyword>
<dbReference type="EMBL" id="CP021235">
    <property type="protein sequence ID" value="ARS36217.1"/>
    <property type="molecule type" value="Genomic_DNA"/>
</dbReference>
<evidence type="ECO:0000256" key="3">
    <source>
        <dbReference type="ARBA" id="ARBA00023015"/>
    </source>
</evidence>
<dbReference type="InterPro" id="IPR039420">
    <property type="entry name" value="WalR-like"/>
</dbReference>